<organism evidence="2 3">
    <name type="scientific">Gracilariopsis chorda</name>
    <dbReference type="NCBI Taxonomy" id="448386"/>
    <lineage>
        <taxon>Eukaryota</taxon>
        <taxon>Rhodophyta</taxon>
        <taxon>Florideophyceae</taxon>
        <taxon>Rhodymeniophycidae</taxon>
        <taxon>Gracilariales</taxon>
        <taxon>Gracilariaceae</taxon>
        <taxon>Gracilariopsis</taxon>
    </lineage>
</organism>
<evidence type="ECO:0000313" key="2">
    <source>
        <dbReference type="EMBL" id="PXF45319.1"/>
    </source>
</evidence>
<proteinExistence type="predicted"/>
<comment type="caution">
    <text evidence="2">The sequence shown here is derived from an EMBL/GenBank/DDBJ whole genome shotgun (WGS) entry which is preliminary data.</text>
</comment>
<sequence length="187" mass="20572">MERKPFGSESATARCCSRQGALLRKLEDTRAPGMDLEQKETTKATPENVKPGAGPAAFVTVGSPPPSLGEQAQIVPLEEQFLNMQAAHNAIVGELTSLGETVESYPVQGMGDEIRLLRSDINYMLDYFGIPAPFVEVIEKRFDRVRIRLESVEKAVYTSAAAAVKPVVSERAVRPDVQANCKSWKHW</sequence>
<reference evidence="2 3" key="1">
    <citation type="journal article" date="2018" name="Mol. Biol. Evol.">
        <title>Analysis of the draft genome of the red seaweed Gracilariopsis chorda provides insights into genome size evolution in Rhodophyta.</title>
        <authorList>
            <person name="Lee J."/>
            <person name="Yang E.C."/>
            <person name="Graf L."/>
            <person name="Yang J.H."/>
            <person name="Qiu H."/>
            <person name="Zel Zion U."/>
            <person name="Chan C.X."/>
            <person name="Stephens T.G."/>
            <person name="Weber A.P.M."/>
            <person name="Boo G.H."/>
            <person name="Boo S.M."/>
            <person name="Kim K.M."/>
            <person name="Shin Y."/>
            <person name="Jung M."/>
            <person name="Lee S.J."/>
            <person name="Yim H.S."/>
            <person name="Lee J.H."/>
            <person name="Bhattacharya D."/>
            <person name="Yoon H.S."/>
        </authorList>
    </citation>
    <scope>NUCLEOTIDE SEQUENCE [LARGE SCALE GENOMIC DNA]</scope>
    <source>
        <strain evidence="2 3">SKKU-2015</strain>
        <tissue evidence="2">Whole body</tissue>
    </source>
</reference>
<evidence type="ECO:0000256" key="1">
    <source>
        <dbReference type="SAM" id="MobiDB-lite"/>
    </source>
</evidence>
<dbReference type="EMBL" id="NBIV01000063">
    <property type="protein sequence ID" value="PXF45319.1"/>
    <property type="molecule type" value="Genomic_DNA"/>
</dbReference>
<evidence type="ECO:0000313" key="3">
    <source>
        <dbReference type="Proteomes" id="UP000247409"/>
    </source>
</evidence>
<feature type="compositionally biased region" description="Basic and acidic residues" evidence="1">
    <location>
        <begin position="26"/>
        <end position="42"/>
    </location>
</feature>
<accession>A0A2V3IT91</accession>
<keyword evidence="3" id="KW-1185">Reference proteome</keyword>
<name>A0A2V3IT91_9FLOR</name>
<dbReference type="Proteomes" id="UP000247409">
    <property type="component" value="Unassembled WGS sequence"/>
</dbReference>
<protein>
    <submittedName>
        <fullName evidence="2">Uncharacterized protein</fullName>
    </submittedName>
</protein>
<gene>
    <name evidence="2" type="ORF">BWQ96_04909</name>
</gene>
<feature type="region of interest" description="Disordered" evidence="1">
    <location>
        <begin position="26"/>
        <end position="55"/>
    </location>
</feature>
<dbReference type="AlphaFoldDB" id="A0A2V3IT91"/>